<dbReference type="GO" id="GO:0004602">
    <property type="term" value="F:glutathione peroxidase activity"/>
    <property type="evidence" value="ECO:0007669"/>
    <property type="project" value="TreeGrafter"/>
</dbReference>
<reference evidence="4 5" key="1">
    <citation type="submission" date="2018-06" db="EMBL/GenBank/DDBJ databases">
        <title>Genomic Encyclopedia of Archaeal and Bacterial Type Strains, Phase II (KMG-II): from individual species to whole genera.</title>
        <authorList>
            <person name="Goeker M."/>
        </authorList>
    </citation>
    <scope>NUCLEOTIDE SEQUENCE [LARGE SCALE GENOMIC DNA]</scope>
    <source>
        <strain evidence="4 5">CFPB 3232</strain>
    </source>
</reference>
<feature type="domain" description="DSBA-like thioredoxin" evidence="3">
    <location>
        <begin position="4"/>
        <end position="192"/>
    </location>
</feature>
<dbReference type="InterPro" id="IPR036249">
    <property type="entry name" value="Thioredoxin-like_sf"/>
</dbReference>
<dbReference type="GO" id="GO:0004364">
    <property type="term" value="F:glutathione transferase activity"/>
    <property type="evidence" value="ECO:0007669"/>
    <property type="project" value="TreeGrafter"/>
</dbReference>
<evidence type="ECO:0000259" key="3">
    <source>
        <dbReference type="Pfam" id="PF01323"/>
    </source>
</evidence>
<evidence type="ECO:0000313" key="4">
    <source>
        <dbReference type="EMBL" id="RAR85776.1"/>
    </source>
</evidence>
<dbReference type="GO" id="GO:0018845">
    <property type="term" value="F:2-hydroxychromene-2-carboxylate isomerase activity"/>
    <property type="evidence" value="ECO:0007669"/>
    <property type="project" value="UniProtKB-UniRule"/>
</dbReference>
<keyword evidence="1 4" id="KW-0413">Isomerase</keyword>
<keyword evidence="5" id="KW-1185">Reference proteome</keyword>
<protein>
    <recommendedName>
        <fullName evidence="1">2-hydroxychromene-2-carboxylate isomerase</fullName>
        <ecNumber evidence="1">5.99.1.4</ecNumber>
    </recommendedName>
</protein>
<sequence length="219" mass="23642">MKHIVFYLDFVSPYAWLAFERLPQVLEGLSHSVEYRPVLLGALLQQHGNPGPAGIAPKRDWTYRHAEWLGHALGTGLDMPARHPFNPLPLLRESLACSEDGAINRFVAGTVLRHVWRGGADALDPARLAQLAEALAPQRRAEVAGAEPGARAKALLRANTDAAARRGVFGVPSFETGGRLFWGLDGLPMLRACLEGDSWFDGPRWDAVAGVPSGLPGAS</sequence>
<dbReference type="PIRSF" id="PIRSF006386">
    <property type="entry name" value="HCCAis_GSTk"/>
    <property type="match status" value="1"/>
</dbReference>
<dbReference type="RefSeq" id="WP_111875683.1">
    <property type="nucleotide sequence ID" value="NZ_CBCSGC010000108.1"/>
</dbReference>
<evidence type="ECO:0000313" key="5">
    <source>
        <dbReference type="Proteomes" id="UP000248856"/>
    </source>
</evidence>
<dbReference type="EMBL" id="QLTA01000003">
    <property type="protein sequence ID" value="RAR85776.1"/>
    <property type="molecule type" value="Genomic_DNA"/>
</dbReference>
<dbReference type="InterPro" id="IPR044087">
    <property type="entry name" value="NahD-like"/>
</dbReference>
<dbReference type="PANTHER" id="PTHR42943:SF2">
    <property type="entry name" value="GLUTATHIONE S-TRANSFERASE KAPPA 1"/>
    <property type="match status" value="1"/>
</dbReference>
<dbReference type="GO" id="GO:0006749">
    <property type="term" value="P:glutathione metabolic process"/>
    <property type="evidence" value="ECO:0007669"/>
    <property type="project" value="TreeGrafter"/>
</dbReference>
<dbReference type="AlphaFoldDB" id="A0A328ZTZ4"/>
<feature type="active site" description="Nucleophile" evidence="2">
    <location>
        <position position="12"/>
    </location>
</feature>
<dbReference type="PANTHER" id="PTHR42943">
    <property type="entry name" value="GLUTATHIONE S-TRANSFERASE KAPPA"/>
    <property type="match status" value="1"/>
</dbReference>
<dbReference type="OrthoDB" id="8560325at2"/>
<comment type="similarity">
    <text evidence="1">Belongs to the GST superfamily. NadH family.</text>
</comment>
<dbReference type="SUPFAM" id="SSF52833">
    <property type="entry name" value="Thioredoxin-like"/>
    <property type="match status" value="1"/>
</dbReference>
<comment type="catalytic activity">
    <reaction evidence="1">
        <text>2-hydroxychromene-2-carboxylate = (3E)-4-(2-hydroxyphenyl)-2-oxobut-3-enoate</text>
        <dbReference type="Rhea" id="RHEA:27401"/>
        <dbReference type="ChEBI" id="CHEBI:59350"/>
        <dbReference type="ChEBI" id="CHEBI:59353"/>
        <dbReference type="EC" id="5.99.1.4"/>
    </reaction>
</comment>
<organism evidence="4 5">
    <name type="scientific">Paracidovorax anthurii</name>
    <dbReference type="NCBI Taxonomy" id="78229"/>
    <lineage>
        <taxon>Bacteria</taxon>
        <taxon>Pseudomonadati</taxon>
        <taxon>Pseudomonadota</taxon>
        <taxon>Betaproteobacteria</taxon>
        <taxon>Burkholderiales</taxon>
        <taxon>Comamonadaceae</taxon>
        <taxon>Paracidovorax</taxon>
    </lineage>
</organism>
<dbReference type="CDD" id="cd03022">
    <property type="entry name" value="DsbA_HCCA_Iso"/>
    <property type="match status" value="1"/>
</dbReference>
<dbReference type="GO" id="GO:1901170">
    <property type="term" value="P:naphthalene catabolic process"/>
    <property type="evidence" value="ECO:0007669"/>
    <property type="project" value="InterPro"/>
</dbReference>
<comment type="caution">
    <text evidence="4">The sequence shown here is derived from an EMBL/GenBank/DDBJ whole genome shotgun (WGS) entry which is preliminary data.</text>
</comment>
<dbReference type="InterPro" id="IPR051924">
    <property type="entry name" value="GST_Kappa/NadH"/>
</dbReference>
<gene>
    <name evidence="4" type="ORF">AX018_10034</name>
</gene>
<accession>A0A328ZTZ4</accession>
<name>A0A328ZTZ4_9BURK</name>
<dbReference type="Pfam" id="PF01323">
    <property type="entry name" value="DSBA"/>
    <property type="match status" value="1"/>
</dbReference>
<dbReference type="InterPro" id="IPR014440">
    <property type="entry name" value="HCCAis_GSTk"/>
</dbReference>
<proteinExistence type="inferred from homology"/>
<evidence type="ECO:0000256" key="1">
    <source>
        <dbReference type="PIRNR" id="PIRNR006386"/>
    </source>
</evidence>
<dbReference type="Gene3D" id="3.40.30.10">
    <property type="entry name" value="Glutaredoxin"/>
    <property type="match status" value="1"/>
</dbReference>
<evidence type="ECO:0000256" key="2">
    <source>
        <dbReference type="PIRSR" id="PIRSR006386-1"/>
    </source>
</evidence>
<dbReference type="EC" id="5.99.1.4" evidence="1"/>
<dbReference type="Proteomes" id="UP000248856">
    <property type="component" value="Unassembled WGS sequence"/>
</dbReference>
<dbReference type="InterPro" id="IPR001853">
    <property type="entry name" value="DSBA-like_thioredoxin_dom"/>
</dbReference>